<feature type="transmembrane region" description="Helical" evidence="2">
    <location>
        <begin position="34"/>
        <end position="55"/>
    </location>
</feature>
<evidence type="ECO:0000256" key="1">
    <source>
        <dbReference type="SAM" id="MobiDB-lite"/>
    </source>
</evidence>
<evidence type="ECO:0000313" key="4">
    <source>
        <dbReference type="Proteomes" id="UP000603453"/>
    </source>
</evidence>
<dbReference type="PROSITE" id="PS51257">
    <property type="entry name" value="PROKAR_LIPOPROTEIN"/>
    <property type="match status" value="1"/>
</dbReference>
<evidence type="ECO:0000256" key="2">
    <source>
        <dbReference type="SAM" id="Phobius"/>
    </source>
</evidence>
<feature type="transmembrane region" description="Helical" evidence="2">
    <location>
        <begin position="106"/>
        <end position="128"/>
    </location>
</feature>
<reference evidence="3" key="1">
    <citation type="submission" date="2020-12" db="EMBL/GenBank/DDBJ databases">
        <title>Metabolic potential, ecology and presence of endohyphal bacteria is reflected in genomic diversity of Mucoromycotina.</title>
        <authorList>
            <person name="Muszewska A."/>
            <person name="Okrasinska A."/>
            <person name="Steczkiewicz K."/>
            <person name="Drgas O."/>
            <person name="Orlowska M."/>
            <person name="Perlinska-Lenart U."/>
            <person name="Aleksandrzak-Piekarczyk T."/>
            <person name="Szatraj K."/>
            <person name="Zielenkiewicz U."/>
            <person name="Pilsyk S."/>
            <person name="Malc E."/>
            <person name="Mieczkowski P."/>
            <person name="Kruszewska J.S."/>
            <person name="Biernat P."/>
            <person name="Pawlowska J."/>
        </authorList>
    </citation>
    <scope>NUCLEOTIDE SEQUENCE</scope>
    <source>
        <strain evidence="3">WA0000017839</strain>
    </source>
</reference>
<accession>A0A8H7VH75</accession>
<dbReference type="Proteomes" id="UP000603453">
    <property type="component" value="Unassembled WGS sequence"/>
</dbReference>
<name>A0A8H7VH75_9FUNG</name>
<gene>
    <name evidence="3" type="ORF">INT47_000960</name>
</gene>
<feature type="compositionally biased region" description="Acidic residues" evidence="1">
    <location>
        <begin position="244"/>
        <end position="267"/>
    </location>
</feature>
<feature type="transmembrane region" description="Helical" evidence="2">
    <location>
        <begin position="174"/>
        <end position="197"/>
    </location>
</feature>
<protein>
    <submittedName>
        <fullName evidence="3">Uncharacterized protein</fullName>
    </submittedName>
</protein>
<keyword evidence="2" id="KW-0472">Membrane</keyword>
<keyword evidence="4" id="KW-1185">Reference proteome</keyword>
<keyword evidence="2" id="KW-1133">Transmembrane helix</keyword>
<proteinExistence type="predicted"/>
<evidence type="ECO:0000313" key="3">
    <source>
        <dbReference type="EMBL" id="KAG2214404.1"/>
    </source>
</evidence>
<feature type="transmembrane region" description="Helical" evidence="2">
    <location>
        <begin position="75"/>
        <end position="94"/>
    </location>
</feature>
<sequence>MPDFEYRLVVPLILWSLLTVGIVACIIKNAKYRTLIVYAALISALYGLLSAITNIQDWINNMHYITILKDVKTGFENISTSLLPLPALLAYSRLSKQTGKKNSRWLVRVGYYYVSFLISLDISATFFADFFSHSAVPDSLFSVIARGHGFFIVVFTLLLPIHWRTLNEKARNTLLWYTLAYLTSEITFLVINFIQAISVNTYYGITYALIQLPRVISLIIVTLYAHTWNMDGILLGSNSDSEFEFEDEADSDDDNDNSNDNDNDNDNNDQGNYDATDAFLPAV</sequence>
<comment type="caution">
    <text evidence="3">The sequence shown here is derived from an EMBL/GenBank/DDBJ whole genome shotgun (WGS) entry which is preliminary data.</text>
</comment>
<organism evidence="3 4">
    <name type="scientific">Mucor saturninus</name>
    <dbReference type="NCBI Taxonomy" id="64648"/>
    <lineage>
        <taxon>Eukaryota</taxon>
        <taxon>Fungi</taxon>
        <taxon>Fungi incertae sedis</taxon>
        <taxon>Mucoromycota</taxon>
        <taxon>Mucoromycotina</taxon>
        <taxon>Mucoromycetes</taxon>
        <taxon>Mucorales</taxon>
        <taxon>Mucorineae</taxon>
        <taxon>Mucoraceae</taxon>
        <taxon>Mucor</taxon>
    </lineage>
</organism>
<feature type="transmembrane region" description="Helical" evidence="2">
    <location>
        <begin position="203"/>
        <end position="225"/>
    </location>
</feature>
<feature type="transmembrane region" description="Helical" evidence="2">
    <location>
        <begin position="140"/>
        <end position="162"/>
    </location>
</feature>
<feature type="region of interest" description="Disordered" evidence="1">
    <location>
        <begin position="244"/>
        <end position="283"/>
    </location>
</feature>
<feature type="transmembrane region" description="Helical" evidence="2">
    <location>
        <begin position="6"/>
        <end position="27"/>
    </location>
</feature>
<dbReference type="AlphaFoldDB" id="A0A8H7VH75"/>
<dbReference type="EMBL" id="JAEPRD010000001">
    <property type="protein sequence ID" value="KAG2214404.1"/>
    <property type="molecule type" value="Genomic_DNA"/>
</dbReference>
<keyword evidence="2" id="KW-0812">Transmembrane</keyword>